<dbReference type="GO" id="GO:0006508">
    <property type="term" value="P:proteolysis"/>
    <property type="evidence" value="ECO:0007669"/>
    <property type="project" value="InterPro"/>
</dbReference>
<organism evidence="2 3">
    <name type="scientific">Dickeya zeae</name>
    <dbReference type="NCBI Taxonomy" id="204042"/>
    <lineage>
        <taxon>Bacteria</taxon>
        <taxon>Pseudomonadati</taxon>
        <taxon>Pseudomonadota</taxon>
        <taxon>Gammaproteobacteria</taxon>
        <taxon>Enterobacterales</taxon>
        <taxon>Pectobacteriaceae</taxon>
        <taxon>Dickeya</taxon>
    </lineage>
</organism>
<gene>
    <name evidence="2" type="ORF">DWG24_06615</name>
</gene>
<evidence type="ECO:0008006" key="4">
    <source>
        <dbReference type="Google" id="ProtNLM"/>
    </source>
</evidence>
<dbReference type="InterPro" id="IPR034122">
    <property type="entry name" value="Retropepsin-like_bacterial"/>
</dbReference>
<feature type="signal peptide" evidence="1">
    <location>
        <begin position="1"/>
        <end position="31"/>
    </location>
</feature>
<dbReference type="SUPFAM" id="SSF50156">
    <property type="entry name" value="PDZ domain-like"/>
    <property type="match status" value="1"/>
</dbReference>
<dbReference type="Gene3D" id="2.30.42.10">
    <property type="match status" value="1"/>
</dbReference>
<evidence type="ECO:0000313" key="3">
    <source>
        <dbReference type="Proteomes" id="UP000500801"/>
    </source>
</evidence>
<reference evidence="2 3" key="1">
    <citation type="submission" date="2018-11" db="EMBL/GenBank/DDBJ databases">
        <title>Complete genome sequence of Dickeya zeae strain CE1 infecting Canna edulis Ker-Gawl. in China.</title>
        <authorList>
            <person name="Zhang J."/>
            <person name="Lin B."/>
            <person name="Shen H."/>
            <person name="Jiang S."/>
            <person name="Pu X."/>
            <person name="Sun D."/>
        </authorList>
    </citation>
    <scope>NUCLEOTIDE SEQUENCE [LARGE SCALE GENOMIC DNA]</scope>
    <source>
        <strain evidence="2 3">CE1</strain>
    </source>
</reference>
<sequence length="408" mass="46039">MENIPMSIRPARINKKSVLTLLLGLAVSGCASHTPYSTPQTAPVQKDPILDAHFDEMLIIPVVINHQSFNFLVDTGASFTTIDKRVAKKITRPLLTTEIAEIYREGLTHINTVYDSIKPESDIAVKPLPFSIGSEEIRDNDLWLALDLSHFSEAIGTNIDGIIGIDTFRKLNWMVDNKKQRLTISKDAPGANTYQKCIAYDNRYNKMPVLWFDVDDSELALYVDTGADSNNIDIEVIKMIEKIKGKNAVTHNTENSTAADIGGIVTENSYILKGITFAGMPLGEINVSANQNKHFAIGMDFLSRFDRYAFIPSRMMFCYDTQGIERKEIKAQRHIAIRARDKQIEVFYNPDDVLKKTGLRNGDILLKVNDITYAPAQINQVREHLKQTPKGKLKLTIVRNHEQRDIYL</sequence>
<dbReference type="CDD" id="cd05483">
    <property type="entry name" value="retropepsin_like_bacteria"/>
    <property type="match status" value="1"/>
</dbReference>
<evidence type="ECO:0000256" key="1">
    <source>
        <dbReference type="SAM" id="SignalP"/>
    </source>
</evidence>
<dbReference type="PROSITE" id="PS00141">
    <property type="entry name" value="ASP_PROTEASE"/>
    <property type="match status" value="1"/>
</dbReference>
<proteinExistence type="predicted"/>
<name>A0AAE6YXW3_9GAMM</name>
<dbReference type="InterPro" id="IPR036034">
    <property type="entry name" value="PDZ_sf"/>
</dbReference>
<feature type="chain" id="PRO_5042199315" description="Peptidase A2 domain-containing protein" evidence="1">
    <location>
        <begin position="32"/>
        <end position="408"/>
    </location>
</feature>
<dbReference type="AlphaFoldDB" id="A0AAE6YXW3"/>
<dbReference type="InterPro" id="IPR001969">
    <property type="entry name" value="Aspartic_peptidase_AS"/>
</dbReference>
<dbReference type="InterPro" id="IPR021109">
    <property type="entry name" value="Peptidase_aspartic_dom_sf"/>
</dbReference>
<dbReference type="GO" id="GO:0004190">
    <property type="term" value="F:aspartic-type endopeptidase activity"/>
    <property type="evidence" value="ECO:0007669"/>
    <property type="project" value="InterPro"/>
</dbReference>
<dbReference type="SUPFAM" id="SSF50630">
    <property type="entry name" value="Acid proteases"/>
    <property type="match status" value="2"/>
</dbReference>
<evidence type="ECO:0000313" key="2">
    <source>
        <dbReference type="EMBL" id="QIZ50479.1"/>
    </source>
</evidence>
<dbReference type="Pfam" id="PF13650">
    <property type="entry name" value="Asp_protease_2"/>
    <property type="match status" value="1"/>
</dbReference>
<dbReference type="Gene3D" id="2.40.70.10">
    <property type="entry name" value="Acid Proteases"/>
    <property type="match status" value="2"/>
</dbReference>
<keyword evidence="1" id="KW-0732">Signal</keyword>
<dbReference type="EMBL" id="CP033622">
    <property type="protein sequence ID" value="QIZ50479.1"/>
    <property type="molecule type" value="Genomic_DNA"/>
</dbReference>
<dbReference type="Proteomes" id="UP000500801">
    <property type="component" value="Chromosome"/>
</dbReference>
<protein>
    <recommendedName>
        <fullName evidence="4">Peptidase A2 domain-containing protein</fullName>
    </recommendedName>
</protein>
<accession>A0AAE6YXW3</accession>